<reference evidence="20" key="1">
    <citation type="journal article" date="2021" name="Nat. Microbiol.">
        <title>Cocultivation of an ultrasmall environmental parasitic bacterium with lytic ability against bacteria associated with wastewater foams.</title>
        <authorList>
            <person name="Batinovic S."/>
            <person name="Rose J.J.A."/>
            <person name="Ratcliffe J."/>
            <person name="Seviour R.J."/>
            <person name="Petrovski S."/>
        </authorList>
    </citation>
    <scope>NUCLEOTIDE SEQUENCE</scope>
    <source>
        <strain evidence="20">CON44</strain>
    </source>
</reference>
<keyword evidence="9" id="KW-0479">Metal-binding</keyword>
<name>A0A857MDD2_9ACTN</name>
<feature type="region of interest" description="Disordered" evidence="18">
    <location>
        <begin position="866"/>
        <end position="905"/>
    </location>
</feature>
<accession>A0A857MDD2</accession>
<feature type="region of interest" description="Disordered" evidence="18">
    <location>
        <begin position="1014"/>
        <end position="1127"/>
    </location>
</feature>
<evidence type="ECO:0000256" key="6">
    <source>
        <dbReference type="ARBA" id="ARBA00022552"/>
    </source>
</evidence>
<dbReference type="GO" id="GO:0005737">
    <property type="term" value="C:cytoplasm"/>
    <property type="evidence" value="ECO:0007669"/>
    <property type="project" value="UniProtKB-SubCell"/>
</dbReference>
<dbReference type="CDD" id="cd04453">
    <property type="entry name" value="S1_RNase_E"/>
    <property type="match status" value="1"/>
</dbReference>
<dbReference type="Gene3D" id="1.10.10.2480">
    <property type="match status" value="1"/>
</dbReference>
<feature type="coiled-coil region" evidence="17">
    <location>
        <begin position="614"/>
        <end position="641"/>
    </location>
</feature>
<dbReference type="GO" id="GO:0003723">
    <property type="term" value="F:RNA binding"/>
    <property type="evidence" value="ECO:0007669"/>
    <property type="project" value="UniProtKB-KW"/>
</dbReference>
<feature type="compositionally biased region" description="Acidic residues" evidence="18">
    <location>
        <begin position="216"/>
        <end position="234"/>
    </location>
</feature>
<comment type="similarity">
    <text evidence="4">Belongs to the RNase E/G family.</text>
</comment>
<evidence type="ECO:0000256" key="13">
    <source>
        <dbReference type="ARBA" id="ARBA00022884"/>
    </source>
</evidence>
<evidence type="ECO:0000256" key="4">
    <source>
        <dbReference type="ARBA" id="ARBA00005522"/>
    </source>
</evidence>
<feature type="compositionally biased region" description="Basic and acidic residues" evidence="18">
    <location>
        <begin position="204"/>
        <end position="214"/>
    </location>
</feature>
<evidence type="ECO:0000256" key="18">
    <source>
        <dbReference type="SAM" id="MobiDB-lite"/>
    </source>
</evidence>
<dbReference type="PANTHER" id="PTHR30001">
    <property type="entry name" value="RIBONUCLEASE"/>
    <property type="match status" value="1"/>
</dbReference>
<evidence type="ECO:0000256" key="10">
    <source>
        <dbReference type="ARBA" id="ARBA00022801"/>
    </source>
</evidence>
<keyword evidence="17" id="KW-0175">Coiled coil</keyword>
<evidence type="ECO:0000256" key="16">
    <source>
        <dbReference type="ARBA" id="ARBA00072999"/>
    </source>
</evidence>
<comment type="subcellular location">
    <subcellularLocation>
        <location evidence="3">Cytoplasm</location>
    </subcellularLocation>
</comment>
<feature type="compositionally biased region" description="Acidic residues" evidence="18">
    <location>
        <begin position="267"/>
        <end position="278"/>
    </location>
</feature>
<dbReference type="GO" id="GO:0006364">
    <property type="term" value="P:rRNA processing"/>
    <property type="evidence" value="ECO:0007669"/>
    <property type="project" value="UniProtKB-KW"/>
</dbReference>
<dbReference type="RefSeq" id="WP_005192224.1">
    <property type="nucleotide sequence ID" value="NZ_CP045804.1"/>
</dbReference>
<dbReference type="SMART" id="SM00316">
    <property type="entry name" value="S1"/>
    <property type="match status" value="1"/>
</dbReference>
<dbReference type="Pfam" id="PF10150">
    <property type="entry name" value="RNase_E_G"/>
    <property type="match status" value="1"/>
</dbReference>
<organism evidence="20">
    <name type="scientific">Gordonia amarae</name>
    <dbReference type="NCBI Taxonomy" id="36821"/>
    <lineage>
        <taxon>Bacteria</taxon>
        <taxon>Bacillati</taxon>
        <taxon>Actinomycetota</taxon>
        <taxon>Actinomycetes</taxon>
        <taxon>Mycobacteriales</taxon>
        <taxon>Gordoniaceae</taxon>
        <taxon>Gordonia</taxon>
    </lineage>
</organism>
<evidence type="ECO:0000256" key="12">
    <source>
        <dbReference type="ARBA" id="ARBA00022842"/>
    </source>
</evidence>
<feature type="compositionally biased region" description="Low complexity" evidence="18">
    <location>
        <begin position="158"/>
        <end position="179"/>
    </location>
</feature>
<evidence type="ECO:0000256" key="3">
    <source>
        <dbReference type="ARBA" id="ARBA00004496"/>
    </source>
</evidence>
<dbReference type="Gene3D" id="2.40.50.140">
    <property type="entry name" value="Nucleic acid-binding proteins"/>
    <property type="match status" value="1"/>
</dbReference>
<feature type="compositionally biased region" description="Low complexity" evidence="18">
    <location>
        <begin position="984"/>
        <end position="997"/>
    </location>
</feature>
<keyword evidence="8" id="KW-0819">tRNA processing</keyword>
<feature type="compositionally biased region" description="Acidic residues" evidence="18">
    <location>
        <begin position="318"/>
        <end position="348"/>
    </location>
</feature>
<protein>
    <recommendedName>
        <fullName evidence="16">Ribonuclease E</fullName>
        <ecNumber evidence="15">3.1.26.12</ecNumber>
    </recommendedName>
</protein>
<feature type="compositionally biased region" description="Basic and acidic residues" evidence="18">
    <location>
        <begin position="380"/>
        <end position="394"/>
    </location>
</feature>
<dbReference type="InterPro" id="IPR012340">
    <property type="entry name" value="NA-bd_OB-fold"/>
</dbReference>
<keyword evidence="5" id="KW-0963">Cytoplasm</keyword>
<dbReference type="EC" id="3.1.26.12" evidence="15"/>
<evidence type="ECO:0000256" key="15">
    <source>
        <dbReference type="ARBA" id="ARBA00066879"/>
    </source>
</evidence>
<evidence type="ECO:0000256" key="17">
    <source>
        <dbReference type="SAM" id="Coils"/>
    </source>
</evidence>
<gene>
    <name evidence="20" type="ORF">GII30_09425</name>
</gene>
<dbReference type="EMBL" id="CP045810">
    <property type="protein sequence ID" value="QHN39351.1"/>
    <property type="molecule type" value="Genomic_DNA"/>
</dbReference>
<dbReference type="InterPro" id="IPR003029">
    <property type="entry name" value="S1_domain"/>
</dbReference>
<feature type="compositionally biased region" description="Basic and acidic residues" evidence="18">
    <location>
        <begin position="868"/>
        <end position="880"/>
    </location>
</feature>
<feature type="region of interest" description="Disordered" evidence="18">
    <location>
        <begin position="974"/>
        <end position="999"/>
    </location>
</feature>
<evidence type="ECO:0000256" key="1">
    <source>
        <dbReference type="ARBA" id="ARBA00001946"/>
    </source>
</evidence>
<keyword evidence="10" id="KW-0378">Hydrolase</keyword>
<dbReference type="GO" id="GO:0008995">
    <property type="term" value="F:ribonuclease E activity"/>
    <property type="evidence" value="ECO:0007669"/>
    <property type="project" value="UniProtKB-EC"/>
</dbReference>
<evidence type="ECO:0000256" key="14">
    <source>
        <dbReference type="ARBA" id="ARBA00050524"/>
    </source>
</evidence>
<feature type="compositionally biased region" description="Polar residues" evidence="18">
    <location>
        <begin position="142"/>
        <end position="155"/>
    </location>
</feature>
<feature type="region of interest" description="Disordered" evidence="18">
    <location>
        <begin position="49"/>
        <end position="423"/>
    </location>
</feature>
<comment type="cofactor">
    <cofactor evidence="2">
        <name>Zn(2+)</name>
        <dbReference type="ChEBI" id="CHEBI:29105"/>
    </cofactor>
</comment>
<dbReference type="FunFam" id="2.40.50.140:FF:000066">
    <property type="entry name" value="Ribonuclease E"/>
    <property type="match status" value="1"/>
</dbReference>
<dbReference type="GO" id="GO:0006397">
    <property type="term" value="P:mRNA processing"/>
    <property type="evidence" value="ECO:0007669"/>
    <property type="project" value="UniProtKB-KW"/>
</dbReference>
<dbReference type="SUPFAM" id="SSF50249">
    <property type="entry name" value="Nucleic acid-binding proteins"/>
    <property type="match status" value="1"/>
</dbReference>
<keyword evidence="12" id="KW-0460">Magnesium</keyword>
<feature type="compositionally biased region" description="Basic residues" evidence="18">
    <location>
        <begin position="239"/>
        <end position="252"/>
    </location>
</feature>
<feature type="compositionally biased region" description="Basic and acidic residues" evidence="18">
    <location>
        <begin position="253"/>
        <end position="266"/>
    </location>
</feature>
<proteinExistence type="inferred from homology"/>
<feature type="compositionally biased region" description="Low complexity" evidence="18">
    <location>
        <begin position="82"/>
        <end position="110"/>
    </location>
</feature>
<evidence type="ECO:0000256" key="8">
    <source>
        <dbReference type="ARBA" id="ARBA00022694"/>
    </source>
</evidence>
<feature type="compositionally biased region" description="Basic residues" evidence="18">
    <location>
        <begin position="1107"/>
        <end position="1117"/>
    </location>
</feature>
<evidence type="ECO:0000256" key="5">
    <source>
        <dbReference type="ARBA" id="ARBA00022490"/>
    </source>
</evidence>
<evidence type="ECO:0000256" key="2">
    <source>
        <dbReference type="ARBA" id="ARBA00001947"/>
    </source>
</evidence>
<feature type="compositionally biased region" description="Basic and acidic residues" evidence="18">
    <location>
        <begin position="58"/>
        <end position="71"/>
    </location>
</feature>
<evidence type="ECO:0000256" key="7">
    <source>
        <dbReference type="ARBA" id="ARBA00022664"/>
    </source>
</evidence>
<dbReference type="NCBIfam" id="TIGR00757">
    <property type="entry name" value="RNaseEG"/>
    <property type="match status" value="1"/>
</dbReference>
<dbReference type="GO" id="GO:0046872">
    <property type="term" value="F:metal ion binding"/>
    <property type="evidence" value="ECO:0007669"/>
    <property type="project" value="UniProtKB-KW"/>
</dbReference>
<evidence type="ECO:0000256" key="11">
    <source>
        <dbReference type="ARBA" id="ARBA00022833"/>
    </source>
</evidence>
<dbReference type="InterPro" id="IPR004659">
    <property type="entry name" value="RNase_E/G"/>
</dbReference>
<keyword evidence="7" id="KW-0507">mRNA processing</keyword>
<feature type="compositionally biased region" description="Low complexity" evidence="18">
    <location>
        <begin position="1064"/>
        <end position="1106"/>
    </location>
</feature>
<evidence type="ECO:0000313" key="20">
    <source>
        <dbReference type="EMBL" id="QHN39351.1"/>
    </source>
</evidence>
<feature type="compositionally biased region" description="Basic residues" evidence="18">
    <location>
        <begin position="353"/>
        <end position="363"/>
    </location>
</feature>
<dbReference type="AlphaFoldDB" id="A0A857MDD2"/>
<comment type="catalytic activity">
    <reaction evidence="14">
        <text>Endonucleolytic cleavage of single-stranded RNA in A- and U-rich regions.</text>
        <dbReference type="EC" id="3.1.26.12"/>
    </reaction>
</comment>
<feature type="domain" description="S1 motif" evidence="19">
    <location>
        <begin position="481"/>
        <end position="564"/>
    </location>
</feature>
<feature type="compositionally biased region" description="Low complexity" evidence="18">
    <location>
        <begin position="1014"/>
        <end position="1027"/>
    </location>
</feature>
<keyword evidence="13" id="KW-0694">RNA-binding</keyword>
<evidence type="ECO:0000256" key="9">
    <source>
        <dbReference type="ARBA" id="ARBA00022723"/>
    </source>
</evidence>
<dbReference type="Pfam" id="PF04760">
    <property type="entry name" value="IF2_N"/>
    <property type="match status" value="1"/>
</dbReference>
<dbReference type="PROSITE" id="PS50126">
    <property type="entry name" value="S1"/>
    <property type="match status" value="1"/>
</dbReference>
<dbReference type="PANTHER" id="PTHR30001:SF0">
    <property type="entry name" value="RIBONUCLEASE G"/>
    <property type="match status" value="1"/>
</dbReference>
<keyword evidence="6" id="KW-0698">rRNA processing</keyword>
<dbReference type="InterPro" id="IPR019307">
    <property type="entry name" value="RNA-bd_AU-1/RNase_E/G"/>
</dbReference>
<keyword evidence="11" id="KW-0862">Zinc</keyword>
<dbReference type="InterPro" id="IPR006847">
    <property type="entry name" value="IF2_N"/>
</dbReference>
<evidence type="ECO:0000259" key="19">
    <source>
        <dbReference type="PROSITE" id="PS50126"/>
    </source>
</evidence>
<comment type="cofactor">
    <cofactor evidence="1">
        <name>Mg(2+)</name>
        <dbReference type="ChEBI" id="CHEBI:18420"/>
    </cofactor>
</comment>
<sequence>MTDNGSPADANDASAQADEFPIKLRVHALARKLGITSREVLAHLAEIGHGARSPQSSIDREVAYTVRDRVTGESPDTDAPDTDAPVAEAPDTGVAETEATSAETTEPQAEVVETPEPGVPAAETPATESEVRKATAGESADEQQASDTPQRSIDSLFSAAATATSETAVAPAPAEATTVPLFLSPEMAEDLATGTRSGSAGPGSDERDTPRVSDADAGDDAEQATDGADDDDAELGGSRSRRRRRGRRGRGRGRGDQSEAGDRSDDEHDSADGEDTSGEDAAATSDEDDTPRKERRRRRQATGDDSAAADDATPAAEQADESAADEDSDSAGDAVSEDGEDSDNDDASESGTSRRRRRRRRRKGSDGDEASPDDPPNTVVHEREPRTKRARDEVQGISGSTRLEAKRQRRRDGRDAGRRRPPILSESEFLARREAVDRVMVVRERALHDPNSEDYTQVAVLEDGVLVEHFVTTETSSSLVGNIYLGRVQNVLPGMEAAFVDIGRGRNGVLYAGEVNWDAAGLDGGSRKIEQALRPGDSVLVQVSKDPVGHKGARLTTQISLAGRYLVYVPGGSSTGISRKLPDVERKRLKQILAKLLPEDAGVIIRTASEGVSADELGADIARLESQWKNIEAAVDDAKGKSGSGAPRALYEEPDLLVRVVRDLFNEDFKKLIVEGDKAWNLVERYVSSVAPDLMERVEKFTKRHADAPDSFVVHRIDEQLAKALDRKVWLPSGGTLIIEHTEAMTVIDVNTGKFTGSGGNLEETVTRNNLEAAEEIVRQMRLRDLGGMIIVDFIDMVLESNRDLVLRRLTEALARDRTRHQVSEVTSLGLVQMTRKRLGTGLLEAFSTTCTACAGRGIIVHQNPVEVRAEDQSRSEGGSKRSRKAKKRAEQAESGKPAHSPSEHPMFRAMAAHSHDHDHHESATGADGLPVEEAAAAADTVAGTVVAEAVEIVITTSDEDSAPDAWTAVADGAVDTDSETADVADSATAADTGDAPAADEAEAATAALVTDGADATGADEPGTADAVSDAGERTESAGQDSAEGEPEQVAPATNGNRRRRVVRVTSPTTTTEPVVMTAAPAATGGDSTPVTTSGPASSAPAAKAVAVRRRPRRRSAGRPAGPPVEE</sequence>
<feature type="compositionally biased region" description="Low complexity" evidence="18">
    <location>
        <begin position="303"/>
        <end position="317"/>
    </location>
</feature>
<dbReference type="GO" id="GO:0008033">
    <property type="term" value="P:tRNA processing"/>
    <property type="evidence" value="ECO:0007669"/>
    <property type="project" value="UniProtKB-KW"/>
</dbReference>